<dbReference type="Proteomes" id="UP001239111">
    <property type="component" value="Chromosome 4"/>
</dbReference>
<evidence type="ECO:0000313" key="2">
    <source>
        <dbReference type="Proteomes" id="UP001239111"/>
    </source>
</evidence>
<dbReference type="EMBL" id="CM056744">
    <property type="protein sequence ID" value="KAJ8667301.1"/>
    <property type="molecule type" value="Genomic_DNA"/>
</dbReference>
<accession>A0ACC2N9D9</accession>
<keyword evidence="2" id="KW-1185">Reference proteome</keyword>
<proteinExistence type="predicted"/>
<reference evidence="1" key="1">
    <citation type="submission" date="2023-04" db="EMBL/GenBank/DDBJ databases">
        <title>A chromosome-level genome assembly of the parasitoid wasp Eretmocerus hayati.</title>
        <authorList>
            <person name="Zhong Y."/>
            <person name="Liu S."/>
            <person name="Liu Y."/>
        </authorList>
    </citation>
    <scope>NUCLEOTIDE SEQUENCE</scope>
    <source>
        <strain evidence="1">ZJU_SS_LIU_2023</strain>
    </source>
</reference>
<organism evidence="1 2">
    <name type="scientific">Eretmocerus hayati</name>
    <dbReference type="NCBI Taxonomy" id="131215"/>
    <lineage>
        <taxon>Eukaryota</taxon>
        <taxon>Metazoa</taxon>
        <taxon>Ecdysozoa</taxon>
        <taxon>Arthropoda</taxon>
        <taxon>Hexapoda</taxon>
        <taxon>Insecta</taxon>
        <taxon>Pterygota</taxon>
        <taxon>Neoptera</taxon>
        <taxon>Endopterygota</taxon>
        <taxon>Hymenoptera</taxon>
        <taxon>Apocrita</taxon>
        <taxon>Proctotrupomorpha</taxon>
        <taxon>Chalcidoidea</taxon>
        <taxon>Aphelinidae</taxon>
        <taxon>Aphelininae</taxon>
        <taxon>Eretmocerus</taxon>
    </lineage>
</organism>
<protein>
    <submittedName>
        <fullName evidence="1">Uncharacterized protein</fullName>
    </submittedName>
</protein>
<comment type="caution">
    <text evidence="1">The sequence shown here is derived from an EMBL/GenBank/DDBJ whole genome shotgun (WGS) entry which is preliminary data.</text>
</comment>
<gene>
    <name evidence="1" type="ORF">QAD02_008963</name>
</gene>
<sequence>MAITENDPEDGSCGGGLSAFKEVDEVNQLIQQLQEPDLPSRVMEKNQDRFCFILKQYQDQPQLLDPYLESLLSPLIRLIKEKNESEHLKHNVFKYIYIIMSVKTYKKIAIFLPHEVTDFNPVLEMLEKQSADDKDNWQTRYVLLIWLSIIAKIPFALSKLEFEDPAKQDPEQTITMRVIRICKKYCESKDACSVAAIFLVANFLTRFDVKERHLEDMIMWSVGSFGTDQLNHRPLAVVASLIRHSCREDVAPYAQLILDKVSNSKLNQSNADLVRKFSMKIIQRIGISLLKANITPWRYKKASKTINLTPIVSESTSAEPVAGDPEFDSVDSDDHEIPPIMEDILEHLIRGLYDKSIMIRWSAAKGIGRITARLPIDLADDVLGYVINIFSSRESETSWHGGCLALAELGRRGLILPYRLKDITPLVIQALVFDEPRAYGPVGSIIRDAACFVCWSFARAFEPQVFEPYVKEIATALLVVTCFDREINCRRAGSAAFQENVGRQGNFPHGIDIISAADYFEVGVRSNAYLKISVHVAKFEGYLKPLIDHLVKKKITHWDVAIRELASKALHNLTDLDPTHIIKEVLPVLLINIDSIDLYVRHGSILAIAEILVALHKKLDMDIRDIIDKDDLDKIQNIVSLCRGRGQLRGMGGEIVKQACVILIRKFAVVQFDTNTESILNDWQNLLEECLNNEVSSVRIVSAEAHAEFFNKYYFSWSMENRHAIIDRYLSNLQSSNQINRIGFAQAIGHFPESVLKEKGEDIFKKLMDCCQITKDTLLWAESRKEALNSLRKLCETLGLKLSNLWKPFVNDLFECYFSGLSEYTNDSRGDIGSWVREAAISGIFSLTNLVGDAGYGSMLSEVLMTKIIGGISQQAVERIDRSRAKAGTAFNSLIHSDLPNIPHHGELKTLFSGNNDDGRYIDWKSESETFPLFIQMLSFPPYRKDLLKGIIFSVGGLSESLVKHSSMSLFSYLQQLDKDTLTTLCQEICNIFEASHGDDRMISASLAFLDRLFSSGCIQTILDDPENEIPQRILTLLRKESKFINVTQSQLNCVKLFCHLLQVRGPVSKGAFSQLSICLCHKFKFVRKATASRLYESLTLQGDEMDISEDDLAILLTQLNTVDWEKPVEELRPIRNQLCEIMKCPVPVMRPRPK</sequence>
<name>A0ACC2N9D9_9HYME</name>
<evidence type="ECO:0000313" key="1">
    <source>
        <dbReference type="EMBL" id="KAJ8667301.1"/>
    </source>
</evidence>